<evidence type="ECO:0000313" key="2">
    <source>
        <dbReference type="Proteomes" id="UP001230156"/>
    </source>
</evidence>
<proteinExistence type="predicted"/>
<keyword evidence="2" id="KW-1185">Reference proteome</keyword>
<dbReference type="RefSeq" id="WP_379957809.1">
    <property type="nucleotide sequence ID" value="NZ_JAUYVI010000005.1"/>
</dbReference>
<dbReference type="InterPro" id="IPR009367">
    <property type="entry name" value="Elm1-like"/>
</dbReference>
<comment type="caution">
    <text evidence="1">The sequence shown here is derived from an EMBL/GenBank/DDBJ whole genome shotgun (WGS) entry which is preliminary data.</text>
</comment>
<protein>
    <submittedName>
        <fullName evidence="1">ELM1/GtrOC1 family putative glycosyltransferase</fullName>
    </submittedName>
</protein>
<dbReference type="Pfam" id="PF06258">
    <property type="entry name" value="Mito_fiss_Elm1"/>
    <property type="match status" value="1"/>
</dbReference>
<name>A0ABU0YPJ4_9PROT</name>
<reference evidence="2" key="1">
    <citation type="submission" date="2023-08" db="EMBL/GenBank/DDBJ databases">
        <title>Rhodospirillaceae gen. nov., a novel taxon isolated from the Yangtze River Yuezi River estuary sludge.</title>
        <authorList>
            <person name="Ruan L."/>
        </authorList>
    </citation>
    <scope>NUCLEOTIDE SEQUENCE [LARGE SCALE GENOMIC DNA]</scope>
    <source>
        <strain evidence="2">R-7</strain>
    </source>
</reference>
<organism evidence="1 2">
    <name type="scientific">Dongia sedimenti</name>
    <dbReference type="NCBI Taxonomy" id="3064282"/>
    <lineage>
        <taxon>Bacteria</taxon>
        <taxon>Pseudomonadati</taxon>
        <taxon>Pseudomonadota</taxon>
        <taxon>Alphaproteobacteria</taxon>
        <taxon>Rhodospirillales</taxon>
        <taxon>Dongiaceae</taxon>
        <taxon>Dongia</taxon>
    </lineage>
</organism>
<gene>
    <name evidence="1" type="ORF">Q8A70_18265</name>
</gene>
<dbReference type="Proteomes" id="UP001230156">
    <property type="component" value="Unassembled WGS sequence"/>
</dbReference>
<dbReference type="EMBL" id="JAUYVI010000005">
    <property type="protein sequence ID" value="MDQ7249639.1"/>
    <property type="molecule type" value="Genomic_DNA"/>
</dbReference>
<accession>A0ABU0YPJ4</accession>
<evidence type="ECO:0000313" key="1">
    <source>
        <dbReference type="EMBL" id="MDQ7249639.1"/>
    </source>
</evidence>
<sequence length="431" mass="47983">MRSPFVQWLMELPPVLNHSDLMRPPTGSPPAADDSETDLILQDLRHAPSLAACVGWSPPEIWVVLTHASGDNDQCLALAEALCLPFRCIHLNWPACSREVDRARLMALLREDLPGRMWRAANSLHAPWPRLIICCGRRAGGLAFWIKRQSGGRAKVVTIGRAHRSLADYDLVVAPPQYMLPERANVIHLPILMGRPRTEIRAEPILASKPWFTLLLGGRVKQFVTSEAALRQAALRAALAAERTGGSVIVSASRRTPPWLLAAAEGELTAPMVYRWTGPGAENPYATLLQQSTAVFVTGDSPSMIWDACRAGAPTYLIELPDRRDIRRLWRRGLYDLIRNMARLLREAGLQGAARSVDRAQDWLHASRILRYPRDLRRFHAKVYEMGLARPAADFDPAAIPARRDVDALPDASAIRAVLERCLAWLSPHKP</sequence>